<evidence type="ECO:0000313" key="2">
    <source>
        <dbReference type="EMBL" id="MDV7044782.1"/>
    </source>
</evidence>
<keyword evidence="3" id="KW-1185">Reference proteome</keyword>
<comment type="caution">
    <text evidence="2">The sequence shown here is derived from an EMBL/GenBank/DDBJ whole genome shotgun (WGS) entry which is preliminary data.</text>
</comment>
<sequence>MSYIISVEENTYNMLDYLHDISTDFSLFNEGIRLNGLDFTLIYKAKSKSDFNKIKKCHILSTTGPDLVSQELRTILESIVPAEVEFFDAEIIYGNDKLEGFSVINPIAKINCCDMETSEYQLTNFDPNNPCYMFLYTVLLDEIPDGFNIVRCNEQPTSIVVNDKVKLAILNSELRGIKFCKAIDMTYKERTICELS</sequence>
<name>A0ABU4EMK0_9GAMM</name>
<organism evidence="2 3">
    <name type="scientific">Dickeya solani</name>
    <dbReference type="NCBI Taxonomy" id="1089444"/>
    <lineage>
        <taxon>Bacteria</taxon>
        <taxon>Pseudomonadati</taxon>
        <taxon>Pseudomonadota</taxon>
        <taxon>Gammaproteobacteria</taxon>
        <taxon>Enterobacterales</taxon>
        <taxon>Pectobacteriaceae</taxon>
        <taxon>Dickeya</taxon>
    </lineage>
</organism>
<feature type="domain" description="Immunity MXAN-0049 protein" evidence="1">
    <location>
        <begin position="64"/>
        <end position="182"/>
    </location>
</feature>
<reference evidence="2 3" key="1">
    <citation type="submission" date="2023-10" db="EMBL/GenBank/DDBJ databases">
        <title>Clonality and diversity in the soft rot Dickeya solani phytopathogen.</title>
        <authorList>
            <person name="Pedron J."/>
            <person name="Van Gijisegem F."/>
            <person name="Portier P."/>
            <person name="Taghouti G."/>
        </authorList>
    </citation>
    <scope>NUCLEOTIDE SEQUENCE [LARGE SCALE GENOMIC DNA]</scope>
    <source>
        <strain evidence="2 3">FVG2-MFV017-A9</strain>
    </source>
</reference>
<proteinExistence type="predicted"/>
<gene>
    <name evidence="2" type="ORF">RUJ08_21900</name>
</gene>
<dbReference type="RefSeq" id="WP_057085544.1">
    <property type="nucleotide sequence ID" value="NZ_CP104920.1"/>
</dbReference>
<evidence type="ECO:0000313" key="3">
    <source>
        <dbReference type="Proteomes" id="UP001187868"/>
    </source>
</evidence>
<dbReference type="EMBL" id="JAWLLM010000035">
    <property type="protein sequence ID" value="MDV7044782.1"/>
    <property type="molecule type" value="Genomic_DNA"/>
</dbReference>
<dbReference type="InterPro" id="IPR012433">
    <property type="entry name" value="Imm11"/>
</dbReference>
<dbReference type="Proteomes" id="UP001187868">
    <property type="component" value="Unassembled WGS sequence"/>
</dbReference>
<protein>
    <recommendedName>
        <fullName evidence="1">Immunity MXAN-0049 protein domain-containing protein</fullName>
    </recommendedName>
</protein>
<dbReference type="Pfam" id="PF07791">
    <property type="entry name" value="Imm11"/>
    <property type="match status" value="1"/>
</dbReference>
<accession>A0ABU4EMK0</accession>
<evidence type="ECO:0000259" key="1">
    <source>
        <dbReference type="Pfam" id="PF07791"/>
    </source>
</evidence>